<evidence type="ECO:0000256" key="1">
    <source>
        <dbReference type="ARBA" id="ARBA00004123"/>
    </source>
</evidence>
<reference evidence="11" key="1">
    <citation type="journal article" date="2021" name="Open Biol.">
        <title>Shared evolutionary footprints suggest mitochondrial oxidative damage underlies multiple complex I losses in fungi.</title>
        <authorList>
            <person name="Schikora-Tamarit M.A."/>
            <person name="Marcet-Houben M."/>
            <person name="Nosek J."/>
            <person name="Gabaldon T."/>
        </authorList>
    </citation>
    <scope>NUCLEOTIDE SEQUENCE</scope>
    <source>
        <strain evidence="11">CBS2887</strain>
    </source>
</reference>
<feature type="domain" description="Nop" evidence="10">
    <location>
        <begin position="228"/>
        <end position="349"/>
    </location>
</feature>
<dbReference type="GO" id="GO:0071011">
    <property type="term" value="C:precatalytic spliceosome"/>
    <property type="evidence" value="ECO:0007669"/>
    <property type="project" value="TreeGrafter"/>
</dbReference>
<dbReference type="Gene3D" id="1.10.287.4070">
    <property type="match status" value="1"/>
</dbReference>
<feature type="region of interest" description="Disordered" evidence="9">
    <location>
        <begin position="1"/>
        <end position="33"/>
    </location>
</feature>
<evidence type="ECO:0000256" key="7">
    <source>
        <dbReference type="ARBA" id="ARBA00023242"/>
    </source>
</evidence>
<keyword evidence="6" id="KW-0508">mRNA splicing</keyword>
<dbReference type="SUPFAM" id="SSF89124">
    <property type="entry name" value="Nop domain"/>
    <property type="match status" value="1"/>
</dbReference>
<keyword evidence="4" id="KW-0747">Spliceosome</keyword>
<dbReference type="Pfam" id="PF01798">
    <property type="entry name" value="Nop"/>
    <property type="match status" value="1"/>
</dbReference>
<gene>
    <name evidence="11" type="ORF">WICPIJ_006222</name>
</gene>
<reference evidence="11" key="2">
    <citation type="submission" date="2021-01" db="EMBL/GenBank/DDBJ databases">
        <authorList>
            <person name="Schikora-Tamarit M.A."/>
        </authorList>
    </citation>
    <scope>NUCLEOTIDE SEQUENCE</scope>
    <source>
        <strain evidence="11">CBS2887</strain>
    </source>
</reference>
<dbReference type="InterPro" id="IPR019175">
    <property type="entry name" value="Prp31_C"/>
</dbReference>
<organism evidence="11 12">
    <name type="scientific">Wickerhamomyces pijperi</name>
    <name type="common">Yeast</name>
    <name type="synonym">Pichia pijperi</name>
    <dbReference type="NCBI Taxonomy" id="599730"/>
    <lineage>
        <taxon>Eukaryota</taxon>
        <taxon>Fungi</taxon>
        <taxon>Dikarya</taxon>
        <taxon>Ascomycota</taxon>
        <taxon>Saccharomycotina</taxon>
        <taxon>Saccharomycetes</taxon>
        <taxon>Phaffomycetales</taxon>
        <taxon>Wickerhamomycetaceae</taxon>
        <taxon>Wickerhamomyces</taxon>
    </lineage>
</organism>
<dbReference type="PANTHER" id="PTHR13904">
    <property type="entry name" value="PRE-MRNA SPLICING FACTOR PRP31"/>
    <property type="match status" value="1"/>
</dbReference>
<dbReference type="GO" id="GO:0005687">
    <property type="term" value="C:U4 snRNP"/>
    <property type="evidence" value="ECO:0007669"/>
    <property type="project" value="TreeGrafter"/>
</dbReference>
<dbReference type="InterPro" id="IPR012976">
    <property type="entry name" value="NOSIC"/>
</dbReference>
<keyword evidence="3" id="KW-0507">mRNA processing</keyword>
<dbReference type="InterPro" id="IPR042239">
    <property type="entry name" value="Nop_C"/>
</dbReference>
<keyword evidence="12" id="KW-1185">Reference proteome</keyword>
<comment type="caution">
    <text evidence="11">The sequence shown here is derived from an EMBL/GenBank/DDBJ whole genome shotgun (WGS) entry which is preliminary data.</text>
</comment>
<evidence type="ECO:0000313" key="11">
    <source>
        <dbReference type="EMBL" id="KAH3682816.1"/>
    </source>
</evidence>
<name>A0A9P8TL29_WICPI</name>
<comment type="subcellular location">
    <subcellularLocation>
        <location evidence="1">Nucleus</location>
    </subcellularLocation>
</comment>
<accession>A0A9P8TL29</accession>
<dbReference type="Proteomes" id="UP000774326">
    <property type="component" value="Unassembled WGS sequence"/>
</dbReference>
<dbReference type="SMART" id="SM00931">
    <property type="entry name" value="NOSIC"/>
    <property type="match status" value="1"/>
</dbReference>
<keyword evidence="8" id="KW-0687">Ribonucleoprotein</keyword>
<keyword evidence="7" id="KW-0539">Nucleus</keyword>
<evidence type="ECO:0000256" key="9">
    <source>
        <dbReference type="SAM" id="MobiDB-lite"/>
    </source>
</evidence>
<dbReference type="InterPro" id="IPR002687">
    <property type="entry name" value="Nop_dom"/>
</dbReference>
<dbReference type="OrthoDB" id="4771285at2759"/>
<protein>
    <recommendedName>
        <fullName evidence="10">Nop domain-containing protein</fullName>
    </recommendedName>
</protein>
<evidence type="ECO:0000256" key="4">
    <source>
        <dbReference type="ARBA" id="ARBA00022728"/>
    </source>
</evidence>
<evidence type="ECO:0000313" key="12">
    <source>
        <dbReference type="Proteomes" id="UP000774326"/>
    </source>
</evidence>
<dbReference type="Pfam" id="PF09785">
    <property type="entry name" value="Prp31_C"/>
    <property type="match status" value="1"/>
</dbReference>
<sequence>MSLDQALLDDLDSDFGSSDEQQQELQETEVDTNNIGQIQGIEEEQEKDQLNQPSSTTFIPLDRIQIDQIQDITDHTAVSTKLQPVLSQIHQYLSNKFVSKQEESQFLITVNALSLEITNEIIIIHNFIKLRYQKRYPELETLVPNAIEYAKLVQIFGNELKINEDSLYFLGKEKLLMLTMSTHQAQTAGTNLTETQLTQLNKACELLISLEESKRQLLSYISDRLTVLAPNLTAIVGPTVSSQLITILGGLEGLAKTPSCNIPSLGSKSTVGSLTFGRSGSTSLVNEGYLFHSDLVQDMDPSFRKQAMRMIAGKVILAARIDFSGSIPDGSQGLKWRKEVESKVEKLGEAPENSKIKALPVPKDMKAKKRAGRKVRKLKAKFELSELRKAQNVMMFGQRENTVTDAYGEEIGLGITNGNMAKIPVNVNNKAKVTKNMKGRLEKSRIEGKLTEDIFNQDFINLPAVPSVSQGKKQ</sequence>
<dbReference type="PANTHER" id="PTHR13904:SF0">
    <property type="entry name" value="U4_U6 SMALL NUCLEAR RIBONUCLEOPROTEIN PRP31"/>
    <property type="match status" value="1"/>
</dbReference>
<evidence type="ECO:0000256" key="3">
    <source>
        <dbReference type="ARBA" id="ARBA00022664"/>
    </source>
</evidence>
<dbReference type="Gene3D" id="1.10.246.90">
    <property type="entry name" value="Nop domain"/>
    <property type="match status" value="1"/>
</dbReference>
<evidence type="ECO:0000256" key="2">
    <source>
        <dbReference type="ARBA" id="ARBA00005572"/>
    </source>
</evidence>
<dbReference type="GO" id="GO:0046540">
    <property type="term" value="C:U4/U6 x U5 tri-snRNP complex"/>
    <property type="evidence" value="ECO:0007669"/>
    <property type="project" value="InterPro"/>
</dbReference>
<dbReference type="AlphaFoldDB" id="A0A9P8TL29"/>
<dbReference type="InterPro" id="IPR036070">
    <property type="entry name" value="Nop_dom_sf"/>
</dbReference>
<evidence type="ECO:0000259" key="10">
    <source>
        <dbReference type="PROSITE" id="PS51358"/>
    </source>
</evidence>
<evidence type="ECO:0000256" key="6">
    <source>
        <dbReference type="ARBA" id="ARBA00023187"/>
    </source>
</evidence>
<evidence type="ECO:0000256" key="5">
    <source>
        <dbReference type="ARBA" id="ARBA00022884"/>
    </source>
</evidence>
<dbReference type="InterPro" id="IPR027105">
    <property type="entry name" value="Prp31"/>
</dbReference>
<comment type="similarity">
    <text evidence="2">Belongs to the PRP31 family.</text>
</comment>
<dbReference type="GO" id="GO:0003723">
    <property type="term" value="F:RNA binding"/>
    <property type="evidence" value="ECO:0007669"/>
    <property type="project" value="UniProtKB-KW"/>
</dbReference>
<proteinExistence type="inferred from homology"/>
<dbReference type="PROSITE" id="PS51358">
    <property type="entry name" value="NOP"/>
    <property type="match status" value="1"/>
</dbReference>
<dbReference type="EMBL" id="JAEUBG010003403">
    <property type="protein sequence ID" value="KAH3682816.1"/>
    <property type="molecule type" value="Genomic_DNA"/>
</dbReference>
<keyword evidence="5" id="KW-0694">RNA-binding</keyword>
<dbReference type="GO" id="GO:0000244">
    <property type="term" value="P:spliceosomal tri-snRNP complex assembly"/>
    <property type="evidence" value="ECO:0007669"/>
    <property type="project" value="InterPro"/>
</dbReference>
<evidence type="ECO:0000256" key="8">
    <source>
        <dbReference type="ARBA" id="ARBA00023274"/>
    </source>
</evidence>